<dbReference type="InterPro" id="IPR002645">
    <property type="entry name" value="STAS_dom"/>
</dbReference>
<feature type="domain" description="STAS" evidence="1">
    <location>
        <begin position="29"/>
        <end position="102"/>
    </location>
</feature>
<proteinExistence type="predicted"/>
<dbReference type="SUPFAM" id="SSF52091">
    <property type="entry name" value="SpoIIaa-like"/>
    <property type="match status" value="1"/>
</dbReference>
<protein>
    <submittedName>
        <fullName evidence="2">STAS domain-containing protein</fullName>
    </submittedName>
</protein>
<dbReference type="Proteomes" id="UP001526201">
    <property type="component" value="Unassembled WGS sequence"/>
</dbReference>
<gene>
    <name evidence="2" type="ORF">H7J73_24830</name>
</gene>
<dbReference type="RefSeq" id="WP_264070450.1">
    <property type="nucleotide sequence ID" value="NZ_JACKTY010000040.1"/>
</dbReference>
<dbReference type="EMBL" id="JACKTY010000040">
    <property type="protein sequence ID" value="MCV7229240.1"/>
    <property type="molecule type" value="Genomic_DNA"/>
</dbReference>
<sequence>MSVIATTSASGAKFRYGNPVFDCNGAQLRAQCRQLATVVTLTGRVDSANIDAVSQQARRFILAEKPFVLDMSGVNSCGALAIPFLRTVDEQCRVAGVEWALIPSAALTRRLRDDEFVTTPSVPDAMEHFADELHTRRRLLPLLAKTA</sequence>
<accession>A0ABT3CIF1</accession>
<dbReference type="Pfam" id="PF01740">
    <property type="entry name" value="STAS"/>
    <property type="match status" value="1"/>
</dbReference>
<dbReference type="Gene3D" id="3.30.750.24">
    <property type="entry name" value="STAS domain"/>
    <property type="match status" value="1"/>
</dbReference>
<comment type="caution">
    <text evidence="2">The sequence shown here is derived from an EMBL/GenBank/DDBJ whole genome shotgun (WGS) entry which is preliminary data.</text>
</comment>
<keyword evidence="3" id="KW-1185">Reference proteome</keyword>
<dbReference type="InterPro" id="IPR036513">
    <property type="entry name" value="STAS_dom_sf"/>
</dbReference>
<evidence type="ECO:0000313" key="2">
    <source>
        <dbReference type="EMBL" id="MCV7229240.1"/>
    </source>
</evidence>
<reference evidence="2 3" key="1">
    <citation type="journal article" date="2022" name="BMC Genomics">
        <title>Comparative genome analysis of mycobacteria focusing on tRNA and non-coding RNA.</title>
        <authorList>
            <person name="Behra P.R.K."/>
            <person name="Pettersson B.M.F."/>
            <person name="Ramesh M."/>
            <person name="Das S."/>
            <person name="Dasgupta S."/>
            <person name="Kirsebom L.A."/>
        </authorList>
    </citation>
    <scope>NUCLEOTIDE SEQUENCE [LARGE SCALE GENOMIC DNA]</scope>
    <source>
        <strain evidence="2 3">DSM 44078</strain>
    </source>
</reference>
<evidence type="ECO:0000313" key="3">
    <source>
        <dbReference type="Proteomes" id="UP001526201"/>
    </source>
</evidence>
<evidence type="ECO:0000259" key="1">
    <source>
        <dbReference type="Pfam" id="PF01740"/>
    </source>
</evidence>
<organism evidence="2 3">
    <name type="scientific">Mycolicibacterium komossense</name>
    <dbReference type="NCBI Taxonomy" id="1779"/>
    <lineage>
        <taxon>Bacteria</taxon>
        <taxon>Bacillati</taxon>
        <taxon>Actinomycetota</taxon>
        <taxon>Actinomycetes</taxon>
        <taxon>Mycobacteriales</taxon>
        <taxon>Mycobacteriaceae</taxon>
        <taxon>Mycolicibacterium</taxon>
    </lineage>
</organism>
<name>A0ABT3CIF1_9MYCO</name>